<dbReference type="Gene3D" id="2.130.10.10">
    <property type="entry name" value="YVTN repeat-like/Quinoprotein amine dehydrogenase"/>
    <property type="match status" value="1"/>
</dbReference>
<dbReference type="InterPro" id="IPR036322">
    <property type="entry name" value="WD40_repeat_dom_sf"/>
</dbReference>
<dbReference type="EMBL" id="UYWX01001001">
    <property type="protein sequence ID" value="VDM19786.1"/>
    <property type="molecule type" value="Genomic_DNA"/>
</dbReference>
<dbReference type="WBParaSite" id="TTAC_0000237301-mRNA-1">
    <property type="protein sequence ID" value="TTAC_0000237301-mRNA-1"/>
    <property type="gene ID" value="TTAC_0000237301"/>
</dbReference>
<dbReference type="AlphaFoldDB" id="A0A0R3WNN5"/>
<dbReference type="GO" id="GO:0045503">
    <property type="term" value="F:dynein light chain binding"/>
    <property type="evidence" value="ECO:0007669"/>
    <property type="project" value="TreeGrafter"/>
</dbReference>
<evidence type="ECO:0000256" key="1">
    <source>
        <dbReference type="ARBA" id="ARBA00022490"/>
    </source>
</evidence>
<dbReference type="STRING" id="6205.A0A0R3WNN5"/>
<evidence type="ECO:0000313" key="6">
    <source>
        <dbReference type="Proteomes" id="UP000274429"/>
    </source>
</evidence>
<sequence length="485" mass="53396">MSNLSRKEELEIKKARLAALREERLHREALRKKGEHSANISPIPHVKGVDTEKILNDLGVGAVGKRVLGVKSSSVFKSQSSPSLESKAASRKPLKLVTSGLNECSFEPVNEEMYSKETQTTNDVPCETPSITTDTWPETPSMANGPASRAQMSLEWDDELLAADGDDPLTDIEVPPISNQVEVEKSVRLQDPNTSSRNMGNDGFSVLYYVLGEEMTDEDKENILSSEAFQDFFLRASTIVEGALEEDERDIFFDYSGADKEEELAKAQQMLTEDCIFFDDFWTSKRVVTALDWSPNHPEIVLAVYSAIQRDEPALTPVNLYAAAATADGVCVLWNLKSKKSESAQESVFTCQASITTAIFSDFHPNLIIGGTNGGQIVIWDIRVNRETPVQWTGLCGNLVHWGPVRSIAVTGNQDTNNLISVGADGRLCGWSLDMLAKPFQTMELVYKQAKLVAPTSVAFVQDFDDSFLIGAQDGCIYSGCRCGR</sequence>
<evidence type="ECO:0000256" key="4">
    <source>
        <dbReference type="SAM" id="MobiDB-lite"/>
    </source>
</evidence>
<dbReference type="InterPro" id="IPR015943">
    <property type="entry name" value="WD40/YVTN_repeat-like_dom_sf"/>
</dbReference>
<dbReference type="PANTHER" id="PTHR12442">
    <property type="entry name" value="DYNEIN INTERMEDIATE CHAIN"/>
    <property type="match status" value="1"/>
</dbReference>
<accession>A0A0R3WNN5</accession>
<dbReference type="Proteomes" id="UP000274429">
    <property type="component" value="Unassembled WGS sequence"/>
</dbReference>
<reference evidence="5 6" key="2">
    <citation type="submission" date="2018-11" db="EMBL/GenBank/DDBJ databases">
        <authorList>
            <consortium name="Pathogen Informatics"/>
        </authorList>
    </citation>
    <scope>NUCLEOTIDE SEQUENCE [LARGE SCALE GENOMIC DNA]</scope>
</reference>
<proteinExistence type="predicted"/>
<dbReference type="GO" id="GO:0010970">
    <property type="term" value="P:transport along microtubule"/>
    <property type="evidence" value="ECO:0007669"/>
    <property type="project" value="TreeGrafter"/>
</dbReference>
<dbReference type="GO" id="GO:0005868">
    <property type="term" value="C:cytoplasmic dynein complex"/>
    <property type="evidence" value="ECO:0007669"/>
    <property type="project" value="TreeGrafter"/>
</dbReference>
<feature type="region of interest" description="Disordered" evidence="4">
    <location>
        <begin position="114"/>
        <end position="146"/>
    </location>
</feature>
<evidence type="ECO:0000313" key="5">
    <source>
        <dbReference type="EMBL" id="VDM19786.1"/>
    </source>
</evidence>
<feature type="compositionally biased region" description="Polar residues" evidence="4">
    <location>
        <begin position="116"/>
        <end position="142"/>
    </location>
</feature>
<dbReference type="PANTHER" id="PTHR12442:SF22">
    <property type="entry name" value="CYTOPLASMIC DYNEIN 1 INTERMEDIATE CHAIN-RELATED"/>
    <property type="match status" value="1"/>
</dbReference>
<evidence type="ECO:0000256" key="3">
    <source>
        <dbReference type="ARBA" id="ARBA00022737"/>
    </source>
</evidence>
<organism evidence="7">
    <name type="scientific">Hydatigena taeniaeformis</name>
    <name type="common">Feline tapeworm</name>
    <name type="synonym">Taenia taeniaeformis</name>
    <dbReference type="NCBI Taxonomy" id="6205"/>
    <lineage>
        <taxon>Eukaryota</taxon>
        <taxon>Metazoa</taxon>
        <taxon>Spiralia</taxon>
        <taxon>Lophotrochozoa</taxon>
        <taxon>Platyhelminthes</taxon>
        <taxon>Cestoda</taxon>
        <taxon>Eucestoda</taxon>
        <taxon>Cyclophyllidea</taxon>
        <taxon>Taeniidae</taxon>
        <taxon>Hydatigera</taxon>
    </lineage>
</organism>
<reference evidence="7" key="1">
    <citation type="submission" date="2017-02" db="UniProtKB">
        <authorList>
            <consortium name="WormBaseParasite"/>
        </authorList>
    </citation>
    <scope>IDENTIFICATION</scope>
</reference>
<keyword evidence="3" id="KW-0677">Repeat</keyword>
<evidence type="ECO:0000313" key="7">
    <source>
        <dbReference type="WBParaSite" id="TTAC_0000237301-mRNA-1"/>
    </source>
</evidence>
<keyword evidence="6" id="KW-1185">Reference proteome</keyword>
<keyword evidence="1" id="KW-0963">Cytoplasm</keyword>
<dbReference type="SUPFAM" id="SSF50978">
    <property type="entry name" value="WD40 repeat-like"/>
    <property type="match status" value="1"/>
</dbReference>
<dbReference type="GO" id="GO:0045504">
    <property type="term" value="F:dynein heavy chain binding"/>
    <property type="evidence" value="ECO:0007669"/>
    <property type="project" value="TreeGrafter"/>
</dbReference>
<protein>
    <submittedName>
        <fullName evidence="7">WD_REPEATS_REGION domain-containing protein</fullName>
    </submittedName>
</protein>
<name>A0A0R3WNN5_HYDTA</name>
<keyword evidence="2" id="KW-0853">WD repeat</keyword>
<gene>
    <name evidence="5" type="ORF">TTAC_LOCUS2360</name>
</gene>
<dbReference type="OrthoDB" id="4189at2759"/>
<dbReference type="InterPro" id="IPR050687">
    <property type="entry name" value="Dynein_IC"/>
</dbReference>
<evidence type="ECO:0000256" key="2">
    <source>
        <dbReference type="ARBA" id="ARBA00022574"/>
    </source>
</evidence>